<dbReference type="AlphaFoldDB" id="A0A176WGR8"/>
<evidence type="ECO:0000256" key="1">
    <source>
        <dbReference type="SAM" id="MobiDB-lite"/>
    </source>
</evidence>
<sequence>MIQQAMVQGQVVVAGEFAIPGPQEEEITEAEKIATSSMGGRKGKGENRKRGEKRTARLPWCWRARQPARPPAPHPKCIRIDLTPRSHGGALAPSGLCLVGALSSAGRQARKDDMAAKRGSAWPDESHSAVGGEGLEKARGREREE</sequence>
<evidence type="ECO:0000313" key="3">
    <source>
        <dbReference type="Proteomes" id="UP000077202"/>
    </source>
</evidence>
<organism evidence="2 3">
    <name type="scientific">Marchantia polymorpha subsp. ruderalis</name>
    <dbReference type="NCBI Taxonomy" id="1480154"/>
    <lineage>
        <taxon>Eukaryota</taxon>
        <taxon>Viridiplantae</taxon>
        <taxon>Streptophyta</taxon>
        <taxon>Embryophyta</taxon>
        <taxon>Marchantiophyta</taxon>
        <taxon>Marchantiopsida</taxon>
        <taxon>Marchantiidae</taxon>
        <taxon>Marchantiales</taxon>
        <taxon>Marchantiaceae</taxon>
        <taxon>Marchantia</taxon>
    </lineage>
</organism>
<comment type="caution">
    <text evidence="2">The sequence shown here is derived from an EMBL/GenBank/DDBJ whole genome shotgun (WGS) entry which is preliminary data.</text>
</comment>
<keyword evidence="3" id="KW-1185">Reference proteome</keyword>
<name>A0A176WGR8_MARPO</name>
<feature type="compositionally biased region" description="Basic and acidic residues" evidence="1">
    <location>
        <begin position="134"/>
        <end position="145"/>
    </location>
</feature>
<feature type="region of interest" description="Disordered" evidence="1">
    <location>
        <begin position="23"/>
        <end position="80"/>
    </location>
</feature>
<proteinExistence type="predicted"/>
<accession>A0A176WGR8</accession>
<feature type="region of interest" description="Disordered" evidence="1">
    <location>
        <begin position="107"/>
        <end position="145"/>
    </location>
</feature>
<gene>
    <name evidence="2" type="ORF">AXG93_2815s1060</name>
</gene>
<reference evidence="2" key="1">
    <citation type="submission" date="2016-03" db="EMBL/GenBank/DDBJ databases">
        <title>Mechanisms controlling the formation of the plant cell surface in tip-growing cells are functionally conserved among land plants.</title>
        <authorList>
            <person name="Honkanen S."/>
            <person name="Jones V.A."/>
            <person name="Morieri G."/>
            <person name="Champion C."/>
            <person name="Hetherington A.J."/>
            <person name="Kelly S."/>
            <person name="Saint-Marcoux D."/>
            <person name="Proust H."/>
            <person name="Prescott H."/>
            <person name="Dolan L."/>
        </authorList>
    </citation>
    <scope>NUCLEOTIDE SEQUENCE [LARGE SCALE GENOMIC DNA]</scope>
    <source>
        <tissue evidence="2">Whole gametophyte</tissue>
    </source>
</reference>
<protein>
    <submittedName>
        <fullName evidence="2">Uncharacterized protein</fullName>
    </submittedName>
</protein>
<feature type="compositionally biased region" description="Basic and acidic residues" evidence="1">
    <location>
        <begin position="43"/>
        <end position="55"/>
    </location>
</feature>
<dbReference type="EMBL" id="LVLJ01001037">
    <property type="protein sequence ID" value="OAE31532.1"/>
    <property type="molecule type" value="Genomic_DNA"/>
</dbReference>
<evidence type="ECO:0000313" key="2">
    <source>
        <dbReference type="EMBL" id="OAE31532.1"/>
    </source>
</evidence>
<dbReference type="Proteomes" id="UP000077202">
    <property type="component" value="Unassembled WGS sequence"/>
</dbReference>